<keyword evidence="3 8" id="KW-0812">Transmembrane</keyword>
<dbReference type="PANTHER" id="PTHR13416">
    <property type="match status" value="1"/>
</dbReference>
<feature type="transmembrane region" description="Helical" evidence="8">
    <location>
        <begin position="405"/>
        <end position="422"/>
    </location>
</feature>
<proteinExistence type="predicted"/>
<keyword evidence="5 8" id="KW-1133">Transmembrane helix</keyword>
<sequence>MSGSETGRNPPDEQPVPGPVPGMDADRTSPDGYSPDGRFELPPQYQQPEEPREDSVTVTTSRSWFQRLGSAMIGLVVGVALLLGSCFGIWWNEARAIRTASSLAEGGAAVQQADPARVDPALEGGLIHVTGALNVPGSLTDPEFRVTAPGAAQLRRIVEMYQWREFSQSQTETRVGGGQTTTTTYTYNRTWSDRSIDSAHFNQASTHRNPATMRFQRNTETARSGTIGAYTVGPAVLGELGGAEALRLEPGTFPLAPGARILDNQIYYGLDPSNPQVGDTRVRFEVVRAGEASVVGRQAGGAIEAYSARAGGQVLLVRRGNVPAAEMFRAAESASNGLAWVLRLVFAVVMYFGFALILNPLKVLADVAPPLGALIGFGTMAIAGLLTFLVAPLAIAIAWFAVRPVLAGIILAGGLALAFGLSRLMRKRRAAAVTPA</sequence>
<protein>
    <submittedName>
        <fullName evidence="9">Uncharacterized protein</fullName>
    </submittedName>
</protein>
<name>A0A437MCK7_9PROT</name>
<dbReference type="InterPro" id="IPR012430">
    <property type="entry name" value="TMEM43_fam"/>
</dbReference>
<feature type="region of interest" description="Disordered" evidence="7">
    <location>
        <begin position="1"/>
        <end position="58"/>
    </location>
</feature>
<evidence type="ECO:0000256" key="6">
    <source>
        <dbReference type="ARBA" id="ARBA00023136"/>
    </source>
</evidence>
<evidence type="ECO:0000256" key="1">
    <source>
        <dbReference type="ARBA" id="ARBA00004127"/>
    </source>
</evidence>
<dbReference type="GO" id="GO:0012505">
    <property type="term" value="C:endomembrane system"/>
    <property type="evidence" value="ECO:0007669"/>
    <property type="project" value="UniProtKB-SubCell"/>
</dbReference>
<organism evidence="9 10">
    <name type="scientific">Rhodovarius crocodyli</name>
    <dbReference type="NCBI Taxonomy" id="1979269"/>
    <lineage>
        <taxon>Bacteria</taxon>
        <taxon>Pseudomonadati</taxon>
        <taxon>Pseudomonadota</taxon>
        <taxon>Alphaproteobacteria</taxon>
        <taxon>Acetobacterales</taxon>
        <taxon>Roseomonadaceae</taxon>
        <taxon>Rhodovarius</taxon>
    </lineage>
</organism>
<dbReference type="OrthoDB" id="273988at2"/>
<dbReference type="GO" id="GO:0006629">
    <property type="term" value="P:lipid metabolic process"/>
    <property type="evidence" value="ECO:0007669"/>
    <property type="project" value="TreeGrafter"/>
</dbReference>
<evidence type="ECO:0000256" key="3">
    <source>
        <dbReference type="ARBA" id="ARBA00022692"/>
    </source>
</evidence>
<evidence type="ECO:0000313" key="9">
    <source>
        <dbReference type="EMBL" id="RVT95358.1"/>
    </source>
</evidence>
<feature type="transmembrane region" description="Helical" evidence="8">
    <location>
        <begin position="337"/>
        <end position="359"/>
    </location>
</feature>
<accession>A0A437MCK7</accession>
<evidence type="ECO:0000256" key="7">
    <source>
        <dbReference type="SAM" id="MobiDB-lite"/>
    </source>
</evidence>
<feature type="transmembrane region" description="Helical" evidence="8">
    <location>
        <begin position="371"/>
        <end position="399"/>
    </location>
</feature>
<dbReference type="AlphaFoldDB" id="A0A437MCK7"/>
<keyword evidence="6 8" id="KW-0472">Membrane</keyword>
<keyword evidence="10" id="KW-1185">Reference proteome</keyword>
<dbReference type="Pfam" id="PF07787">
    <property type="entry name" value="TMEM43"/>
    <property type="match status" value="1"/>
</dbReference>
<dbReference type="Proteomes" id="UP000282957">
    <property type="component" value="Unassembled WGS sequence"/>
</dbReference>
<dbReference type="RefSeq" id="WP_127788844.1">
    <property type="nucleotide sequence ID" value="NZ_SACL01000006.1"/>
</dbReference>
<dbReference type="PANTHER" id="PTHR13416:SF2">
    <property type="entry name" value="TRANSMEMBRANE PROTEIN 43"/>
    <property type="match status" value="1"/>
</dbReference>
<comment type="caution">
    <text evidence="9">The sequence shown here is derived from an EMBL/GenBank/DDBJ whole genome shotgun (WGS) entry which is preliminary data.</text>
</comment>
<dbReference type="GO" id="GO:0071763">
    <property type="term" value="P:nuclear membrane organization"/>
    <property type="evidence" value="ECO:0007669"/>
    <property type="project" value="TreeGrafter"/>
</dbReference>
<comment type="subcellular location">
    <subcellularLocation>
        <location evidence="1">Endomembrane system</location>
        <topology evidence="1">Multi-pass membrane protein</topology>
    </subcellularLocation>
    <subcellularLocation>
        <location evidence="2">Endoplasmic reticulum membrane</location>
    </subcellularLocation>
</comment>
<evidence type="ECO:0000256" key="8">
    <source>
        <dbReference type="SAM" id="Phobius"/>
    </source>
</evidence>
<evidence type="ECO:0000256" key="5">
    <source>
        <dbReference type="ARBA" id="ARBA00022989"/>
    </source>
</evidence>
<gene>
    <name evidence="9" type="ORF">EOD42_17400</name>
</gene>
<evidence type="ECO:0000256" key="2">
    <source>
        <dbReference type="ARBA" id="ARBA00004586"/>
    </source>
</evidence>
<evidence type="ECO:0000256" key="4">
    <source>
        <dbReference type="ARBA" id="ARBA00022824"/>
    </source>
</evidence>
<feature type="transmembrane region" description="Helical" evidence="8">
    <location>
        <begin position="71"/>
        <end position="91"/>
    </location>
</feature>
<evidence type="ECO:0000313" key="10">
    <source>
        <dbReference type="Proteomes" id="UP000282957"/>
    </source>
</evidence>
<keyword evidence="4" id="KW-0256">Endoplasmic reticulum</keyword>
<reference evidence="9 10" key="1">
    <citation type="submission" date="2019-01" db="EMBL/GenBank/DDBJ databases">
        <authorList>
            <person name="Chen W.-M."/>
        </authorList>
    </citation>
    <scope>NUCLEOTIDE SEQUENCE [LARGE SCALE GENOMIC DNA]</scope>
    <source>
        <strain evidence="9 10">CCP-6</strain>
    </source>
</reference>
<dbReference type="EMBL" id="SACL01000006">
    <property type="protein sequence ID" value="RVT95358.1"/>
    <property type="molecule type" value="Genomic_DNA"/>
</dbReference>